<reference evidence="1 2" key="1">
    <citation type="journal article" date="2009" name="Stand. Genomic Sci.">
        <title>Complete genome sequence of Methanocorpusculum labreanum type strain Z.</title>
        <authorList>
            <person name="Anderson I.J."/>
            <person name="Sieprawska-Lupa M."/>
            <person name="Goltsman E."/>
            <person name="Lapidus A."/>
            <person name="Copeland A."/>
            <person name="Glavina Del Rio T."/>
            <person name="Tice H."/>
            <person name="Dalin E."/>
            <person name="Barry K."/>
            <person name="Pitluck S."/>
            <person name="Hauser L."/>
            <person name="Land M."/>
            <person name="Lucas S."/>
            <person name="Richardson P."/>
            <person name="Whitman W.B."/>
            <person name="Kyrpides N.C."/>
        </authorList>
    </citation>
    <scope>NUCLEOTIDE SEQUENCE [LARGE SCALE GENOMIC DNA]</scope>
    <source>
        <strain evidence="2">ATCC 43576 / DSM 4855 / Z</strain>
    </source>
</reference>
<dbReference type="RefSeq" id="WP_011834070.1">
    <property type="nucleotide sequence ID" value="NC_008942.1"/>
</dbReference>
<evidence type="ECO:0008006" key="3">
    <source>
        <dbReference type="Google" id="ProtNLM"/>
    </source>
</evidence>
<dbReference type="KEGG" id="mla:Mlab_1706"/>
<evidence type="ECO:0000313" key="1">
    <source>
        <dbReference type="EMBL" id="ABN07867.1"/>
    </source>
</evidence>
<accession>A2SU61</accession>
<name>A2SU61_METLZ</name>
<dbReference type="eggNOG" id="arCOG10913">
    <property type="taxonomic scope" value="Archaea"/>
</dbReference>
<sequence>MLENAGVDYSDPQNWLYFPEIAKPVDIFYVYPTVSSHESGSMPIADEGDRALARAFSTTEASVYEPYGNVFTPYYRQMTTRVKMEDEDQFITDTKAFKQGARDIQDAFEYYLEHLNAGRPFILAGHSQGTMTLIELIKNRFGDDEELRSRLIAAYLIGYTVTDDDLQKAGLTAAKGAFDTGVVITYNTQSPSAVGSFVLMEGANCINPLNWTTDSTYAPASENLGARFYNFETGEFLREVIHYADARIDMKTGALTATIPADEKLDLGPYFPDGVYHMFDYAFWYRNLQQNVGDRINAYLLKT</sequence>
<dbReference type="InterPro" id="IPR029058">
    <property type="entry name" value="AB_hydrolase_fold"/>
</dbReference>
<organism evidence="1 2">
    <name type="scientific">Methanocorpusculum labreanum (strain ATCC 43576 / DSM 4855 / Z)</name>
    <dbReference type="NCBI Taxonomy" id="410358"/>
    <lineage>
        <taxon>Archaea</taxon>
        <taxon>Methanobacteriati</taxon>
        <taxon>Methanobacteriota</taxon>
        <taxon>Stenosarchaea group</taxon>
        <taxon>Methanomicrobia</taxon>
        <taxon>Methanomicrobiales</taxon>
        <taxon>Methanocorpusculaceae</taxon>
        <taxon>Methanocorpusculum</taxon>
    </lineage>
</organism>
<dbReference type="InterPro" id="IPR021440">
    <property type="entry name" value="DUF3089"/>
</dbReference>
<evidence type="ECO:0000313" key="2">
    <source>
        <dbReference type="Proteomes" id="UP000000365"/>
    </source>
</evidence>
<dbReference type="Proteomes" id="UP000000365">
    <property type="component" value="Chromosome"/>
</dbReference>
<dbReference type="AlphaFoldDB" id="A2SU61"/>
<dbReference type="GeneID" id="4794587"/>
<proteinExistence type="predicted"/>
<dbReference type="ESTHER" id="metlz-a2su61">
    <property type="family name" value="Duf_3089"/>
</dbReference>
<gene>
    <name evidence="1" type="ordered locus">Mlab_1706</name>
</gene>
<dbReference type="OrthoDB" id="359480at2157"/>
<dbReference type="HOGENOM" id="CLU_054175_1_0_2"/>
<dbReference type="Pfam" id="PF11288">
    <property type="entry name" value="DUF3089"/>
    <property type="match status" value="1"/>
</dbReference>
<protein>
    <recommendedName>
        <fullName evidence="3">DUF3089 domain-containing protein</fullName>
    </recommendedName>
</protein>
<dbReference type="EMBL" id="CP000559">
    <property type="protein sequence ID" value="ABN07867.1"/>
    <property type="molecule type" value="Genomic_DNA"/>
</dbReference>
<keyword evidence="2" id="KW-1185">Reference proteome</keyword>
<dbReference type="SUPFAM" id="SSF53474">
    <property type="entry name" value="alpha/beta-Hydrolases"/>
    <property type="match status" value="2"/>
</dbReference>
<dbReference type="STRING" id="410358.Mlab_1706"/>